<dbReference type="AlphaFoldDB" id="A0A834L4K6"/>
<dbReference type="Proteomes" id="UP000626092">
    <property type="component" value="Unassembled WGS sequence"/>
</dbReference>
<feature type="compositionally biased region" description="Acidic residues" evidence="2">
    <location>
        <begin position="130"/>
        <end position="144"/>
    </location>
</feature>
<name>A0A834L4K6_RHOSS</name>
<feature type="signal peptide" evidence="3">
    <location>
        <begin position="1"/>
        <end position="24"/>
    </location>
</feature>
<dbReference type="OrthoDB" id="10257085at2759"/>
<dbReference type="InterPro" id="IPR003854">
    <property type="entry name" value="GASA"/>
</dbReference>
<dbReference type="Pfam" id="PF02704">
    <property type="entry name" value="GASA"/>
    <property type="match status" value="1"/>
</dbReference>
<protein>
    <submittedName>
        <fullName evidence="4">Uncharacterized protein</fullName>
    </submittedName>
</protein>
<evidence type="ECO:0000313" key="4">
    <source>
        <dbReference type="EMBL" id="KAF7114271.1"/>
    </source>
</evidence>
<dbReference type="EMBL" id="WJXA01000229">
    <property type="protein sequence ID" value="KAF7114271.1"/>
    <property type="molecule type" value="Genomic_DNA"/>
</dbReference>
<dbReference type="PANTHER" id="PTHR23201">
    <property type="entry name" value="EXTENSIN, PROLINE-RICH PROTEIN"/>
    <property type="match status" value="1"/>
</dbReference>
<reference evidence="4" key="1">
    <citation type="submission" date="2019-11" db="EMBL/GenBank/DDBJ databases">
        <authorList>
            <person name="Liu Y."/>
            <person name="Hou J."/>
            <person name="Li T.-Q."/>
            <person name="Guan C.-H."/>
            <person name="Wu X."/>
            <person name="Wu H.-Z."/>
            <person name="Ling F."/>
            <person name="Zhang R."/>
            <person name="Shi X.-G."/>
            <person name="Ren J.-P."/>
            <person name="Chen E.-F."/>
            <person name="Sun J.-M."/>
        </authorList>
    </citation>
    <scope>NUCLEOTIDE SEQUENCE</scope>
    <source>
        <strain evidence="4">Adult_tree_wgs_1</strain>
        <tissue evidence="4">Leaves</tissue>
    </source>
</reference>
<keyword evidence="3" id="KW-0732">Signal</keyword>
<evidence type="ECO:0000256" key="3">
    <source>
        <dbReference type="SAM" id="SignalP"/>
    </source>
</evidence>
<accession>A0A834L4K6</accession>
<feature type="region of interest" description="Disordered" evidence="2">
    <location>
        <begin position="191"/>
        <end position="213"/>
    </location>
</feature>
<comment type="similarity">
    <text evidence="1">Belongs to the GASA family.</text>
</comment>
<sequence>MKFATFLLLVALLLSPSFIETTMAASSFCGSKCSVTKASRKDRCLKYCGICCDKCHCVPSGTYGNKDELLMGRADDLRLFQNNADGFICSTVPGISHAQVQYSITLQDFGHSNASCPKAAKGKEVVTQEDKDDLEGEPEEELEPPELGGEGILEPDFLVHAIGVNRSPKKRTVANFSHIAIAVVTAKRNEEGPSLGGTTEGRAGEEKCKNSEEDQYPRGYHYVNASISQNSSVLRLMAEWKPAVRGLRNNCPQGFWKHYRPY</sequence>
<organism evidence="4 5">
    <name type="scientific">Rhododendron simsii</name>
    <name type="common">Sims's rhododendron</name>
    <dbReference type="NCBI Taxonomy" id="118357"/>
    <lineage>
        <taxon>Eukaryota</taxon>
        <taxon>Viridiplantae</taxon>
        <taxon>Streptophyta</taxon>
        <taxon>Embryophyta</taxon>
        <taxon>Tracheophyta</taxon>
        <taxon>Spermatophyta</taxon>
        <taxon>Magnoliopsida</taxon>
        <taxon>eudicotyledons</taxon>
        <taxon>Gunneridae</taxon>
        <taxon>Pentapetalae</taxon>
        <taxon>asterids</taxon>
        <taxon>Ericales</taxon>
        <taxon>Ericaceae</taxon>
        <taxon>Ericoideae</taxon>
        <taxon>Rhodoreae</taxon>
        <taxon>Rhododendron</taxon>
    </lineage>
</organism>
<comment type="caution">
    <text evidence="4">The sequence shown here is derived from an EMBL/GenBank/DDBJ whole genome shotgun (WGS) entry which is preliminary data.</text>
</comment>
<dbReference type="PANTHER" id="PTHR23201:SF141">
    <property type="entry name" value="GIBBERELLIN-REGULATED PROTEIN 10"/>
    <property type="match status" value="1"/>
</dbReference>
<keyword evidence="5" id="KW-1185">Reference proteome</keyword>
<proteinExistence type="inferred from homology"/>
<evidence type="ECO:0000256" key="2">
    <source>
        <dbReference type="SAM" id="MobiDB-lite"/>
    </source>
</evidence>
<feature type="chain" id="PRO_5032624361" evidence="3">
    <location>
        <begin position="25"/>
        <end position="262"/>
    </location>
</feature>
<feature type="region of interest" description="Disordered" evidence="2">
    <location>
        <begin position="116"/>
        <end position="150"/>
    </location>
</feature>
<feature type="compositionally biased region" description="Basic and acidic residues" evidence="2">
    <location>
        <begin position="202"/>
        <end position="213"/>
    </location>
</feature>
<evidence type="ECO:0000313" key="5">
    <source>
        <dbReference type="Proteomes" id="UP000626092"/>
    </source>
</evidence>
<gene>
    <name evidence="4" type="ORF">RHSIM_RhsimUnG0095100</name>
</gene>
<evidence type="ECO:0000256" key="1">
    <source>
        <dbReference type="ARBA" id="ARBA00010582"/>
    </source>
</evidence>